<dbReference type="RefSeq" id="WP_211542555.1">
    <property type="nucleotide sequence ID" value="NZ_JAGTUK010000002.1"/>
</dbReference>
<comment type="caution">
    <text evidence="2">The sequence shown here is derived from an EMBL/GenBank/DDBJ whole genome shotgun (WGS) entry which is preliminary data.</text>
</comment>
<name>A0ABS5IM79_9MICO</name>
<evidence type="ECO:0000313" key="2">
    <source>
        <dbReference type="EMBL" id="MBS0024043.1"/>
    </source>
</evidence>
<accession>A0ABS5IM79</accession>
<evidence type="ECO:0000256" key="1">
    <source>
        <dbReference type="SAM" id="MobiDB-lite"/>
    </source>
</evidence>
<reference evidence="2 3" key="1">
    <citation type="submission" date="2021-04" db="EMBL/GenBank/DDBJ databases">
        <title>Whole genome analysis of root endophytic bacterium Microbacterium paraoxydans ku-mp colonizing RP-bio226 rice variety.</title>
        <authorList>
            <person name="Ulaganathan K."/>
            <person name="Latha B."/>
        </authorList>
    </citation>
    <scope>NUCLEOTIDE SEQUENCE [LARGE SCALE GENOMIC DNA]</scope>
    <source>
        <strain evidence="3">ku-mp</strain>
    </source>
</reference>
<protein>
    <submittedName>
        <fullName evidence="2">Uncharacterized protein</fullName>
    </submittedName>
</protein>
<gene>
    <name evidence="2" type="ORF">KE274_07950</name>
</gene>
<dbReference type="Proteomes" id="UP000678243">
    <property type="component" value="Unassembled WGS sequence"/>
</dbReference>
<dbReference type="EMBL" id="JAGTUK010000002">
    <property type="protein sequence ID" value="MBS0024043.1"/>
    <property type="molecule type" value="Genomic_DNA"/>
</dbReference>
<keyword evidence="3" id="KW-1185">Reference proteome</keyword>
<feature type="region of interest" description="Disordered" evidence="1">
    <location>
        <begin position="69"/>
        <end position="90"/>
    </location>
</feature>
<proteinExistence type="predicted"/>
<organism evidence="2 3">
    <name type="scientific">Microbacterium paraoxydans</name>
    <dbReference type="NCBI Taxonomy" id="199592"/>
    <lineage>
        <taxon>Bacteria</taxon>
        <taxon>Bacillati</taxon>
        <taxon>Actinomycetota</taxon>
        <taxon>Actinomycetes</taxon>
        <taxon>Micrococcales</taxon>
        <taxon>Microbacteriaceae</taxon>
        <taxon>Microbacterium</taxon>
    </lineage>
</organism>
<evidence type="ECO:0000313" key="3">
    <source>
        <dbReference type="Proteomes" id="UP000678243"/>
    </source>
</evidence>
<sequence>MRPIDEGMTWTQLEIDGHFFALRDPGSVTEVMSQIEAIARTEPSFLTIATAEGIASVLITPHTRVFVRTQSAGEPDSEWDPSALPPDWDL</sequence>